<feature type="domain" description="C2H2-type" evidence="6">
    <location>
        <begin position="420"/>
        <end position="447"/>
    </location>
</feature>
<dbReference type="PANTHER" id="PTHR23057">
    <property type="entry name" value="JUXTAPOSED WITH ANOTHER ZINC FINGER PROTEIN 1"/>
    <property type="match status" value="1"/>
</dbReference>
<feature type="region of interest" description="Disordered" evidence="5">
    <location>
        <begin position="503"/>
        <end position="557"/>
    </location>
</feature>
<keyword evidence="8" id="KW-1185">Reference proteome</keyword>
<keyword evidence="1" id="KW-0479">Metal-binding</keyword>
<keyword evidence="2" id="KW-0677">Repeat</keyword>
<organism evidence="7 8">
    <name type="scientific">Mycena chlorophos</name>
    <name type="common">Agaric fungus</name>
    <name type="synonym">Agaricus chlorophos</name>
    <dbReference type="NCBI Taxonomy" id="658473"/>
    <lineage>
        <taxon>Eukaryota</taxon>
        <taxon>Fungi</taxon>
        <taxon>Dikarya</taxon>
        <taxon>Basidiomycota</taxon>
        <taxon>Agaricomycotina</taxon>
        <taxon>Agaricomycetes</taxon>
        <taxon>Agaricomycetidae</taxon>
        <taxon>Agaricales</taxon>
        <taxon>Marasmiineae</taxon>
        <taxon>Mycenaceae</taxon>
        <taxon>Mycena</taxon>
    </lineage>
</organism>
<name>A0A8H6W4L8_MYCCL</name>
<dbReference type="InterPro" id="IPR051580">
    <property type="entry name" value="ZnF-Chromatin_assoc"/>
</dbReference>
<dbReference type="AlphaFoldDB" id="A0A8H6W4L8"/>
<feature type="region of interest" description="Disordered" evidence="5">
    <location>
        <begin position="469"/>
        <end position="490"/>
    </location>
</feature>
<comment type="caution">
    <text evidence="7">The sequence shown here is derived from an EMBL/GenBank/DDBJ whole genome shotgun (WGS) entry which is preliminary data.</text>
</comment>
<protein>
    <recommendedName>
        <fullName evidence="6">C2H2-type domain-containing protein</fullName>
    </recommendedName>
</protein>
<feature type="domain" description="C2H2-type" evidence="6">
    <location>
        <begin position="333"/>
        <end position="356"/>
    </location>
</feature>
<dbReference type="EMBL" id="JACAZE010000010">
    <property type="protein sequence ID" value="KAF7305534.1"/>
    <property type="molecule type" value="Genomic_DNA"/>
</dbReference>
<reference evidence="7" key="1">
    <citation type="submission" date="2020-05" db="EMBL/GenBank/DDBJ databases">
        <title>Mycena genomes resolve the evolution of fungal bioluminescence.</title>
        <authorList>
            <person name="Tsai I.J."/>
        </authorList>
    </citation>
    <scope>NUCLEOTIDE SEQUENCE</scope>
    <source>
        <strain evidence="7">110903Hualien_Pintung</strain>
    </source>
</reference>
<dbReference type="Proteomes" id="UP000613580">
    <property type="component" value="Unassembled WGS sequence"/>
</dbReference>
<dbReference type="OrthoDB" id="3269380at2759"/>
<gene>
    <name evidence="7" type="ORF">HMN09_00806300</name>
</gene>
<proteinExistence type="predicted"/>
<dbReference type="SUPFAM" id="SSF57667">
    <property type="entry name" value="beta-beta-alpha zinc fingers"/>
    <property type="match status" value="1"/>
</dbReference>
<feature type="region of interest" description="Disordered" evidence="5">
    <location>
        <begin position="139"/>
        <end position="206"/>
    </location>
</feature>
<evidence type="ECO:0000256" key="4">
    <source>
        <dbReference type="ARBA" id="ARBA00022833"/>
    </source>
</evidence>
<dbReference type="Gene3D" id="3.30.160.60">
    <property type="entry name" value="Classic Zinc Finger"/>
    <property type="match status" value="1"/>
</dbReference>
<evidence type="ECO:0000256" key="2">
    <source>
        <dbReference type="ARBA" id="ARBA00022737"/>
    </source>
</evidence>
<dbReference type="InterPro" id="IPR036236">
    <property type="entry name" value="Znf_C2H2_sf"/>
</dbReference>
<evidence type="ECO:0000256" key="1">
    <source>
        <dbReference type="ARBA" id="ARBA00022723"/>
    </source>
</evidence>
<evidence type="ECO:0000256" key="5">
    <source>
        <dbReference type="SAM" id="MobiDB-lite"/>
    </source>
</evidence>
<sequence>MSTSTPIALPGHNDTQPPSTHTDGDVQMGSYIAAGTGFNPSSYNRHYLGSPMSWRPGSFGAQFVPSASPTAMLVGSFEPGKSPHDSSLINAWAVFDRQGELCRDYSCCGTQLADLHALLEHFEDVHIIIKDPSQPPVISIPFNPQINEPQLPPSLPPSSYNPGPFDTDEMDLGLEDGAATSPPPSTAPTSRAPSPTPSPTSSSRPALNIALTGVGFPGAHTPTASFSGFHNRYADASEEANSASVAPELVYAPEDELPIEEEEQPVAVASTATLPTQLAAPVPKPSKKRNSSNPSSAVPSRVPTPTSAPLSASVAATTSVLNSATMLLPHKPFRCPKPNCSKSYKQANGLKYHMTHGSCSFAPAKDVEAVRALLERKRAAAAAASANTSEDEPATPAPSAGSSELSPAELNEVEARMRPYACGVGDCSRRYKNMNGLRYHYQHSGDHGAVGLGLLAGGLHGCLALKGNGSGGSGNSTPTTPTGTTNTTSYAWGSTLLPHIQAVASTTSSSTPSTSRPTTPPKPKPTPAASAPAKKSKKTSKAGAEPSFSVNSGATFSVKPTPAAVPRTQAQAQYQNYQQWYAGGAGSGSATNVGGQQMQMQMQVDVGMR</sequence>
<evidence type="ECO:0000313" key="7">
    <source>
        <dbReference type="EMBL" id="KAF7305534.1"/>
    </source>
</evidence>
<dbReference type="InterPro" id="IPR013087">
    <property type="entry name" value="Znf_C2H2_type"/>
</dbReference>
<feature type="compositionally biased region" description="Low complexity" evidence="5">
    <location>
        <begin position="187"/>
        <end position="206"/>
    </location>
</feature>
<dbReference type="GO" id="GO:0008270">
    <property type="term" value="F:zinc ion binding"/>
    <property type="evidence" value="ECO:0007669"/>
    <property type="project" value="UniProtKB-KW"/>
</dbReference>
<evidence type="ECO:0000313" key="8">
    <source>
        <dbReference type="Proteomes" id="UP000613580"/>
    </source>
</evidence>
<keyword evidence="3" id="KW-0863">Zinc-finger</keyword>
<evidence type="ECO:0000259" key="6">
    <source>
        <dbReference type="SMART" id="SM00355"/>
    </source>
</evidence>
<evidence type="ECO:0000256" key="3">
    <source>
        <dbReference type="ARBA" id="ARBA00022771"/>
    </source>
</evidence>
<feature type="compositionally biased region" description="Low complexity" evidence="5">
    <location>
        <begin position="475"/>
        <end position="489"/>
    </location>
</feature>
<feature type="region of interest" description="Disordered" evidence="5">
    <location>
        <begin position="1"/>
        <end position="27"/>
    </location>
</feature>
<feature type="domain" description="C2H2-type" evidence="6">
    <location>
        <begin position="105"/>
        <end position="126"/>
    </location>
</feature>
<keyword evidence="4" id="KW-0862">Zinc</keyword>
<accession>A0A8H6W4L8</accession>
<feature type="region of interest" description="Disordered" evidence="5">
    <location>
        <begin position="278"/>
        <end position="310"/>
    </location>
</feature>
<dbReference type="GO" id="GO:0005634">
    <property type="term" value="C:nucleus"/>
    <property type="evidence" value="ECO:0007669"/>
    <property type="project" value="TreeGrafter"/>
</dbReference>
<dbReference type="SMART" id="SM00355">
    <property type="entry name" value="ZnF_C2H2"/>
    <property type="match status" value="3"/>
</dbReference>
<feature type="region of interest" description="Disordered" evidence="5">
    <location>
        <begin position="383"/>
        <end position="406"/>
    </location>
</feature>
<feature type="compositionally biased region" description="Low complexity" evidence="5">
    <location>
        <begin position="504"/>
        <end position="517"/>
    </location>
</feature>
<dbReference type="PANTHER" id="PTHR23057:SF0">
    <property type="entry name" value="JUXTAPOSED WITH ANOTHER ZINC FINGER PROTEIN 1"/>
    <property type="match status" value="1"/>
</dbReference>